<feature type="transmembrane region" description="Helical" evidence="3">
    <location>
        <begin position="394"/>
        <end position="413"/>
    </location>
</feature>
<evidence type="ECO:0000256" key="2">
    <source>
        <dbReference type="SAM" id="Coils"/>
    </source>
</evidence>
<keyword evidence="3" id="KW-0472">Membrane</keyword>
<evidence type="ECO:0000256" key="1">
    <source>
        <dbReference type="PROSITE-ProRule" id="PRU00339"/>
    </source>
</evidence>
<keyword evidence="3" id="KW-1133">Transmembrane helix</keyword>
<evidence type="ECO:0000313" key="5">
    <source>
        <dbReference type="Proteomes" id="UP000179237"/>
    </source>
</evidence>
<dbReference type="Gene3D" id="1.25.40.10">
    <property type="entry name" value="Tetratricopeptide repeat domain"/>
    <property type="match status" value="1"/>
</dbReference>
<feature type="transmembrane region" description="Helical" evidence="3">
    <location>
        <begin position="12"/>
        <end position="28"/>
    </location>
</feature>
<dbReference type="AlphaFoldDB" id="A0A1F5FV34"/>
<dbReference type="EMBL" id="MFAQ01000015">
    <property type="protein sequence ID" value="OGD83478.1"/>
    <property type="molecule type" value="Genomic_DNA"/>
</dbReference>
<feature type="coiled-coil region" evidence="2">
    <location>
        <begin position="602"/>
        <end position="629"/>
    </location>
</feature>
<dbReference type="InterPro" id="IPR019734">
    <property type="entry name" value="TPR_rpt"/>
</dbReference>
<sequence>MTKIKQFPQLILQYLPSLIFLIVPLFFLTNTIDFFAFNKFYLLNVLTTIAITFWSIKNILENKISLNFSPATTGLFLLTLFHFLSTYFISPTKVLSSTGITTLFAAIFLVHLSHTSTKLSENKIQISLYSLLTSATLLSLVTIFHYFGLTKFFFPEYLVESKFFNLTGSVLSALTFTIPLIVGLITLILNETNTLKKTIYLITTSILATATTINILLILPSGFKSLNILPLNTSWSIALDIFKYPGTALVGTGPENFLSSFTRLRPVYLNLNEKLWNMRFSESGSLLLTLFTTTGLLGGLSLVYIYLKSIIQPLRLLKDKDKENKGLLSFFTASLLTYFILTIFTPMGIVSIITSLVIISIITQILKNENSSNIKTLHLNISSDGNTSTALSRFLPISVLIITITTLAIYWNFGSKFYLGSIKLHEANLAAKSDLGVSFQKQIEAQKLNQYDSTYSLLLSNTYQQVALFYLQKQSPTETDKKNSAEMMQRSIDAGRLAAKIDPFNVMVWENLSNIYQSFIGSADGATNLAISHLAQAISLDPTNPKLRLQLGILYYNLQDKEQAVKLINQAAELKPNWSLPYQNLYRIYLEEKDNERAKIYLQEAIKYLENNSEDFQKLQEELINLNQKTN</sequence>
<feature type="transmembrane region" description="Helical" evidence="3">
    <location>
        <begin position="167"/>
        <end position="187"/>
    </location>
</feature>
<dbReference type="Proteomes" id="UP000179237">
    <property type="component" value="Unassembled WGS sequence"/>
</dbReference>
<reference evidence="4 5" key="1">
    <citation type="journal article" date="2016" name="Nat. Commun.">
        <title>Thousands of microbial genomes shed light on interconnected biogeochemical processes in an aquifer system.</title>
        <authorList>
            <person name="Anantharaman K."/>
            <person name="Brown C.T."/>
            <person name="Hug L.A."/>
            <person name="Sharon I."/>
            <person name="Castelle C.J."/>
            <person name="Probst A.J."/>
            <person name="Thomas B.C."/>
            <person name="Singh A."/>
            <person name="Wilkins M.J."/>
            <person name="Karaoz U."/>
            <person name="Brodie E.L."/>
            <person name="Williams K.H."/>
            <person name="Hubbard S.S."/>
            <person name="Banfield J.F."/>
        </authorList>
    </citation>
    <scope>NUCLEOTIDE SEQUENCE [LARGE SCALE GENOMIC DNA]</scope>
</reference>
<proteinExistence type="predicted"/>
<keyword evidence="2" id="KW-0175">Coiled coil</keyword>
<feature type="transmembrane region" description="Helical" evidence="3">
    <location>
        <begin position="199"/>
        <end position="219"/>
    </location>
</feature>
<keyword evidence="3" id="KW-0812">Transmembrane</keyword>
<evidence type="ECO:0000313" key="4">
    <source>
        <dbReference type="EMBL" id="OGD83478.1"/>
    </source>
</evidence>
<dbReference type="SMART" id="SM00028">
    <property type="entry name" value="TPR"/>
    <property type="match status" value="2"/>
</dbReference>
<dbReference type="Pfam" id="PF14559">
    <property type="entry name" value="TPR_19"/>
    <property type="match status" value="1"/>
</dbReference>
<feature type="repeat" description="TPR" evidence="1">
    <location>
        <begin position="545"/>
        <end position="578"/>
    </location>
</feature>
<keyword evidence="1" id="KW-0802">TPR repeat</keyword>
<protein>
    <submittedName>
        <fullName evidence="4">Uncharacterized protein</fullName>
    </submittedName>
</protein>
<comment type="caution">
    <text evidence="4">The sequence shown here is derived from an EMBL/GenBank/DDBJ whole genome shotgun (WGS) entry which is preliminary data.</text>
</comment>
<feature type="transmembrane region" description="Helical" evidence="3">
    <location>
        <begin position="40"/>
        <end position="56"/>
    </location>
</feature>
<evidence type="ECO:0000256" key="3">
    <source>
        <dbReference type="SAM" id="Phobius"/>
    </source>
</evidence>
<organism evidence="4 5">
    <name type="scientific">Candidatus Collierbacteria bacterium RIFOXYD1_FULL_40_9</name>
    <dbReference type="NCBI Taxonomy" id="1817731"/>
    <lineage>
        <taxon>Bacteria</taxon>
        <taxon>Candidatus Collieribacteriota</taxon>
    </lineage>
</organism>
<feature type="transmembrane region" description="Helical" evidence="3">
    <location>
        <begin position="328"/>
        <end position="361"/>
    </location>
</feature>
<dbReference type="PROSITE" id="PS50005">
    <property type="entry name" value="TPR"/>
    <property type="match status" value="1"/>
</dbReference>
<name>A0A1F5FV34_9BACT</name>
<feature type="transmembrane region" description="Helical" evidence="3">
    <location>
        <begin position="95"/>
        <end position="114"/>
    </location>
</feature>
<dbReference type="InterPro" id="IPR011990">
    <property type="entry name" value="TPR-like_helical_dom_sf"/>
</dbReference>
<dbReference type="SUPFAM" id="SSF48452">
    <property type="entry name" value="TPR-like"/>
    <property type="match status" value="1"/>
</dbReference>
<feature type="transmembrane region" description="Helical" evidence="3">
    <location>
        <begin position="286"/>
        <end position="307"/>
    </location>
</feature>
<feature type="transmembrane region" description="Helical" evidence="3">
    <location>
        <begin position="68"/>
        <end position="89"/>
    </location>
</feature>
<accession>A0A1F5FV34</accession>
<gene>
    <name evidence="4" type="ORF">A2572_00220</name>
</gene>
<feature type="transmembrane region" description="Helical" evidence="3">
    <location>
        <begin position="126"/>
        <end position="147"/>
    </location>
</feature>